<protein>
    <submittedName>
        <fullName evidence="3">Uncharacterized protein</fullName>
    </submittedName>
</protein>
<organism evidence="3 4">
    <name type="scientific">Tistrella bauzanensis</name>
    <dbReference type="NCBI Taxonomy" id="657419"/>
    <lineage>
        <taxon>Bacteria</taxon>
        <taxon>Pseudomonadati</taxon>
        <taxon>Pseudomonadota</taxon>
        <taxon>Alphaproteobacteria</taxon>
        <taxon>Geminicoccales</taxon>
        <taxon>Geminicoccaceae</taxon>
        <taxon>Tistrella</taxon>
    </lineage>
</organism>
<evidence type="ECO:0000256" key="2">
    <source>
        <dbReference type="SAM" id="Phobius"/>
    </source>
</evidence>
<sequence length="175" mass="19294">MNDLVYVFAAVAGLAALLATLAIWAPRRTAVRMTAVVLTALLLPASYLGFTILLSQPKPITMEWLESGAGEATVLGAVIREDEGIYVWIQPEGGSTPRYYVLPWDLKQAQQLQSAMRDADKNQNGLKMRSPYEPTWDRREPRFYAAPQPAPPPKDGPGTGDDDGPTIYRHPGWDV</sequence>
<keyword evidence="4" id="KW-1185">Reference proteome</keyword>
<keyword evidence="2" id="KW-0812">Transmembrane</keyword>
<feature type="transmembrane region" description="Helical" evidence="2">
    <location>
        <begin position="36"/>
        <end position="54"/>
    </location>
</feature>
<evidence type="ECO:0000256" key="1">
    <source>
        <dbReference type="SAM" id="MobiDB-lite"/>
    </source>
</evidence>
<dbReference type="EMBL" id="BMDZ01000026">
    <property type="protein sequence ID" value="GGB42009.1"/>
    <property type="molecule type" value="Genomic_DNA"/>
</dbReference>
<accession>A0ABQ1IHN2</accession>
<keyword evidence="2" id="KW-1133">Transmembrane helix</keyword>
<feature type="region of interest" description="Disordered" evidence="1">
    <location>
        <begin position="114"/>
        <end position="175"/>
    </location>
</feature>
<evidence type="ECO:0000313" key="3">
    <source>
        <dbReference type="EMBL" id="GGB42009.1"/>
    </source>
</evidence>
<keyword evidence="2" id="KW-0472">Membrane</keyword>
<dbReference type="RefSeq" id="WP_188578157.1">
    <property type="nucleotide sequence ID" value="NZ_BMDZ01000026.1"/>
</dbReference>
<comment type="caution">
    <text evidence="3">The sequence shown here is derived from an EMBL/GenBank/DDBJ whole genome shotgun (WGS) entry which is preliminary data.</text>
</comment>
<gene>
    <name evidence="3" type="ORF">GCM10011505_24270</name>
</gene>
<feature type="transmembrane region" description="Helical" evidence="2">
    <location>
        <begin position="6"/>
        <end position="24"/>
    </location>
</feature>
<name>A0ABQ1IHN2_9PROT</name>
<reference evidence="4" key="1">
    <citation type="journal article" date="2019" name="Int. J. Syst. Evol. Microbiol.">
        <title>The Global Catalogue of Microorganisms (GCM) 10K type strain sequencing project: providing services to taxonomists for standard genome sequencing and annotation.</title>
        <authorList>
            <consortium name="The Broad Institute Genomics Platform"/>
            <consortium name="The Broad Institute Genome Sequencing Center for Infectious Disease"/>
            <person name="Wu L."/>
            <person name="Ma J."/>
        </authorList>
    </citation>
    <scope>NUCLEOTIDE SEQUENCE [LARGE SCALE GENOMIC DNA]</scope>
    <source>
        <strain evidence="4">CGMCC 1.10188</strain>
    </source>
</reference>
<evidence type="ECO:0000313" key="4">
    <source>
        <dbReference type="Proteomes" id="UP000603352"/>
    </source>
</evidence>
<dbReference type="Proteomes" id="UP000603352">
    <property type="component" value="Unassembled WGS sequence"/>
</dbReference>
<proteinExistence type="predicted"/>